<dbReference type="Proteomes" id="UP000184330">
    <property type="component" value="Unassembled WGS sequence"/>
</dbReference>
<dbReference type="EMBL" id="FJOG01000025">
    <property type="protein sequence ID" value="CZR63926.1"/>
    <property type="molecule type" value="Genomic_DNA"/>
</dbReference>
<proteinExistence type="predicted"/>
<organism evidence="1 2">
    <name type="scientific">Phialocephala subalpina</name>
    <dbReference type="NCBI Taxonomy" id="576137"/>
    <lineage>
        <taxon>Eukaryota</taxon>
        <taxon>Fungi</taxon>
        <taxon>Dikarya</taxon>
        <taxon>Ascomycota</taxon>
        <taxon>Pezizomycotina</taxon>
        <taxon>Leotiomycetes</taxon>
        <taxon>Helotiales</taxon>
        <taxon>Mollisiaceae</taxon>
        <taxon>Phialocephala</taxon>
        <taxon>Phialocephala fortinii species complex</taxon>
    </lineage>
</organism>
<protein>
    <submittedName>
        <fullName evidence="1">Uncharacterized protein</fullName>
    </submittedName>
</protein>
<dbReference type="AlphaFoldDB" id="A0A1L7XG43"/>
<evidence type="ECO:0000313" key="1">
    <source>
        <dbReference type="EMBL" id="CZR63926.1"/>
    </source>
</evidence>
<gene>
    <name evidence="1" type="ORF">PAC_13823</name>
</gene>
<sequence>MLMIFQDAFYVIPTARTELSWMHNQQAGSRQAGSHGWMCSDRNRFGPWLTTWGFPEHGVKSTPQYRRITSNLRLGITSMRCSRPSSRQHPTCFLVRFVGSAVENIRIIYGGGLSNRRGLRVNLPQRSRRLETSLLRPAVAASWSCAVVEWDLSNDDAISNQCSVIEALMPRQHSCDTRPFLRFAAHLGTQAHVLGKNHPIAARMMQGDFKKQAFALLLRLFPPCIITFQSQRVGTVHT</sequence>
<reference evidence="1 2" key="1">
    <citation type="submission" date="2016-03" db="EMBL/GenBank/DDBJ databases">
        <authorList>
            <person name="Ploux O."/>
        </authorList>
    </citation>
    <scope>NUCLEOTIDE SEQUENCE [LARGE SCALE GENOMIC DNA]</scope>
    <source>
        <strain evidence="1 2">UAMH 11012</strain>
    </source>
</reference>
<evidence type="ECO:0000313" key="2">
    <source>
        <dbReference type="Proteomes" id="UP000184330"/>
    </source>
</evidence>
<accession>A0A1L7XG43</accession>
<name>A0A1L7XG43_9HELO</name>
<keyword evidence="2" id="KW-1185">Reference proteome</keyword>